<sequence length="165" mass="18157">MLYQDPKNQHRHASSAKCRKPFHPVADEGARRTKAPTTKVFAPTSSRAKSFNRKHNHLTANKWHPALSCSPSRRFSCLPTRCRYGVYTHGPSRSVLAVDCSGGIWKGLAYPYSSAGFPTAPPLTSHSVCGVLWYGMEAPPFSTVVLSKNSAPNGTSRIRTTNHFT</sequence>
<gene>
    <name evidence="2" type="ORF">K458DRAFT_392502</name>
</gene>
<protein>
    <submittedName>
        <fullName evidence="2">Uncharacterized protein</fullName>
    </submittedName>
</protein>
<evidence type="ECO:0000313" key="3">
    <source>
        <dbReference type="Proteomes" id="UP000799291"/>
    </source>
</evidence>
<dbReference type="EMBL" id="MU005594">
    <property type="protein sequence ID" value="KAF2680832.1"/>
    <property type="molecule type" value="Genomic_DNA"/>
</dbReference>
<feature type="compositionally biased region" description="Basic residues" evidence="1">
    <location>
        <begin position="9"/>
        <end position="22"/>
    </location>
</feature>
<name>A0A6G1IRH5_9PLEO</name>
<proteinExistence type="predicted"/>
<reference evidence="2" key="1">
    <citation type="journal article" date="2020" name="Stud. Mycol.">
        <title>101 Dothideomycetes genomes: a test case for predicting lifestyles and emergence of pathogens.</title>
        <authorList>
            <person name="Haridas S."/>
            <person name="Albert R."/>
            <person name="Binder M."/>
            <person name="Bloem J."/>
            <person name="Labutti K."/>
            <person name="Salamov A."/>
            <person name="Andreopoulos B."/>
            <person name="Baker S."/>
            <person name="Barry K."/>
            <person name="Bills G."/>
            <person name="Bluhm B."/>
            <person name="Cannon C."/>
            <person name="Castanera R."/>
            <person name="Culley D."/>
            <person name="Daum C."/>
            <person name="Ezra D."/>
            <person name="Gonzalez J."/>
            <person name="Henrissat B."/>
            <person name="Kuo A."/>
            <person name="Liang C."/>
            <person name="Lipzen A."/>
            <person name="Lutzoni F."/>
            <person name="Magnuson J."/>
            <person name="Mondo S."/>
            <person name="Nolan M."/>
            <person name="Ohm R."/>
            <person name="Pangilinan J."/>
            <person name="Park H.-J."/>
            <person name="Ramirez L."/>
            <person name="Alfaro M."/>
            <person name="Sun H."/>
            <person name="Tritt A."/>
            <person name="Yoshinaga Y."/>
            <person name="Zwiers L.-H."/>
            <person name="Turgeon B."/>
            <person name="Goodwin S."/>
            <person name="Spatafora J."/>
            <person name="Crous P."/>
            <person name="Grigoriev I."/>
        </authorList>
    </citation>
    <scope>NUCLEOTIDE SEQUENCE</scope>
    <source>
        <strain evidence="2">CBS 122367</strain>
    </source>
</reference>
<keyword evidence="3" id="KW-1185">Reference proteome</keyword>
<organism evidence="2 3">
    <name type="scientific">Lentithecium fluviatile CBS 122367</name>
    <dbReference type="NCBI Taxonomy" id="1168545"/>
    <lineage>
        <taxon>Eukaryota</taxon>
        <taxon>Fungi</taxon>
        <taxon>Dikarya</taxon>
        <taxon>Ascomycota</taxon>
        <taxon>Pezizomycotina</taxon>
        <taxon>Dothideomycetes</taxon>
        <taxon>Pleosporomycetidae</taxon>
        <taxon>Pleosporales</taxon>
        <taxon>Massarineae</taxon>
        <taxon>Lentitheciaceae</taxon>
        <taxon>Lentithecium</taxon>
    </lineage>
</organism>
<feature type="region of interest" description="Disordered" evidence="1">
    <location>
        <begin position="1"/>
        <end position="46"/>
    </location>
</feature>
<accession>A0A6G1IRH5</accession>
<dbReference type="Proteomes" id="UP000799291">
    <property type="component" value="Unassembled WGS sequence"/>
</dbReference>
<evidence type="ECO:0000256" key="1">
    <source>
        <dbReference type="SAM" id="MobiDB-lite"/>
    </source>
</evidence>
<dbReference type="AlphaFoldDB" id="A0A6G1IRH5"/>
<evidence type="ECO:0000313" key="2">
    <source>
        <dbReference type="EMBL" id="KAF2680832.1"/>
    </source>
</evidence>